<dbReference type="EMBL" id="FMWD01000002">
    <property type="protein sequence ID" value="SCZ52241.1"/>
    <property type="molecule type" value="Genomic_DNA"/>
</dbReference>
<evidence type="ECO:0000259" key="1">
    <source>
        <dbReference type="Pfam" id="PF13649"/>
    </source>
</evidence>
<gene>
    <name evidence="2" type="ORF">SAMN03097708_00705</name>
</gene>
<keyword evidence="2" id="KW-0808">Transferase</keyword>
<evidence type="ECO:0000313" key="2">
    <source>
        <dbReference type="EMBL" id="SCZ52241.1"/>
    </source>
</evidence>
<keyword evidence="3" id="KW-1185">Reference proteome</keyword>
<dbReference type="RefSeq" id="WP_092992669.1">
    <property type="nucleotide sequence ID" value="NZ_FMWD01000002.1"/>
</dbReference>
<dbReference type="SUPFAM" id="SSF53335">
    <property type="entry name" value="S-adenosyl-L-methionine-dependent methyltransferases"/>
    <property type="match status" value="1"/>
</dbReference>
<dbReference type="Pfam" id="PF13649">
    <property type="entry name" value="Methyltransf_25"/>
    <property type="match status" value="1"/>
</dbReference>
<dbReference type="OrthoDB" id="9777830at2"/>
<dbReference type="InterPro" id="IPR029063">
    <property type="entry name" value="SAM-dependent_MTases_sf"/>
</dbReference>
<reference evidence="2 3" key="1">
    <citation type="submission" date="2016-10" db="EMBL/GenBank/DDBJ databases">
        <authorList>
            <person name="de Groot N.N."/>
        </authorList>
    </citation>
    <scope>NUCLEOTIDE SEQUENCE [LARGE SCALE GENOMIC DNA]</scope>
    <source>
        <strain evidence="2 3">HLD2</strain>
    </source>
</reference>
<name>A0A1G5PSS4_9GAMM</name>
<protein>
    <submittedName>
        <fullName evidence="2">Methyltransferase domain-containing protein</fullName>
    </submittedName>
</protein>
<accession>A0A1G5PSS4</accession>
<proteinExistence type="predicted"/>
<dbReference type="STRING" id="415747.SAMN03097708_00705"/>
<organism evidence="2 3">
    <name type="scientific">Thiohalomonas denitrificans</name>
    <dbReference type="NCBI Taxonomy" id="415747"/>
    <lineage>
        <taxon>Bacteria</taxon>
        <taxon>Pseudomonadati</taxon>
        <taxon>Pseudomonadota</taxon>
        <taxon>Gammaproteobacteria</taxon>
        <taxon>Thiohalomonadales</taxon>
        <taxon>Thiohalomonadaceae</taxon>
        <taxon>Thiohalomonas</taxon>
    </lineage>
</organism>
<dbReference type="GO" id="GO:0032259">
    <property type="term" value="P:methylation"/>
    <property type="evidence" value="ECO:0007669"/>
    <property type="project" value="UniProtKB-KW"/>
</dbReference>
<sequence>MTATAFIRPEIRFQRLEDGIVTVLPEDLRDHPYDRIARLYDRVVGNPLYNRFAWGNWPRAYASAARYALKESHGPFLDAGCGSLVFTAPVYATVTDRPLVLLDRSLAMLRQARERLIRQFGKIPDHILLIQADIFDLPFRNSSFGAAAAWGMLHLFDEVSAVATELLRVSPQAWFTSLVLANRRGDRLLQALHRKGEAALPRTAPELSRLIEKVARVSDLRLHGNMAYGRFAGVERATGNAAT</sequence>
<dbReference type="GO" id="GO:0008168">
    <property type="term" value="F:methyltransferase activity"/>
    <property type="evidence" value="ECO:0007669"/>
    <property type="project" value="UniProtKB-KW"/>
</dbReference>
<evidence type="ECO:0000313" key="3">
    <source>
        <dbReference type="Proteomes" id="UP000199648"/>
    </source>
</evidence>
<dbReference type="Gene3D" id="3.40.50.150">
    <property type="entry name" value="Vaccinia Virus protein VP39"/>
    <property type="match status" value="1"/>
</dbReference>
<dbReference type="Proteomes" id="UP000199648">
    <property type="component" value="Unassembled WGS sequence"/>
</dbReference>
<dbReference type="InterPro" id="IPR041698">
    <property type="entry name" value="Methyltransf_25"/>
</dbReference>
<feature type="domain" description="Methyltransferase" evidence="1">
    <location>
        <begin position="77"/>
        <end position="169"/>
    </location>
</feature>
<dbReference type="AlphaFoldDB" id="A0A1G5PSS4"/>
<keyword evidence="2" id="KW-0489">Methyltransferase</keyword>